<gene>
    <name evidence="2" type="ORF">F8A88_15280</name>
</gene>
<dbReference type="Proteomes" id="UP000438699">
    <property type="component" value="Unassembled WGS sequence"/>
</dbReference>
<reference evidence="2 3" key="1">
    <citation type="journal article" date="2017" name="Int. J. Syst. Evol. Microbiol.">
        <title>Desulfovibrio senegalensis sp. nov., a mesophilic sulfate reducer isolated from marine sediment.</title>
        <authorList>
            <person name="Thioye A."/>
            <person name="Gam Z.B.A."/>
            <person name="Mbengue M."/>
            <person name="Cayol J.L."/>
            <person name="Joseph-Bartoli M."/>
            <person name="Toure-Kane C."/>
            <person name="Labat M."/>
        </authorList>
    </citation>
    <scope>NUCLEOTIDE SEQUENCE [LARGE SCALE GENOMIC DNA]</scope>
    <source>
        <strain evidence="2 3">DSM 101509</strain>
    </source>
</reference>
<dbReference type="OrthoDB" id="9789605at2"/>
<dbReference type="PROSITE" id="PS51186">
    <property type="entry name" value="GNAT"/>
    <property type="match status" value="1"/>
</dbReference>
<dbReference type="Pfam" id="PF13673">
    <property type="entry name" value="Acetyltransf_10"/>
    <property type="match status" value="1"/>
</dbReference>
<evidence type="ECO:0000313" key="2">
    <source>
        <dbReference type="EMBL" id="KAB1438819.1"/>
    </source>
</evidence>
<organism evidence="2 3">
    <name type="scientific">Pseudodesulfovibrio senegalensis</name>
    <dbReference type="NCBI Taxonomy" id="1721087"/>
    <lineage>
        <taxon>Bacteria</taxon>
        <taxon>Pseudomonadati</taxon>
        <taxon>Thermodesulfobacteriota</taxon>
        <taxon>Desulfovibrionia</taxon>
        <taxon>Desulfovibrionales</taxon>
        <taxon>Desulfovibrionaceae</taxon>
    </lineage>
</organism>
<dbReference type="CDD" id="cd04301">
    <property type="entry name" value="NAT_SF"/>
    <property type="match status" value="1"/>
</dbReference>
<evidence type="ECO:0000259" key="1">
    <source>
        <dbReference type="PROSITE" id="PS51186"/>
    </source>
</evidence>
<comment type="caution">
    <text evidence="2">The sequence shown here is derived from an EMBL/GenBank/DDBJ whole genome shotgun (WGS) entry which is preliminary data.</text>
</comment>
<keyword evidence="3" id="KW-1185">Reference proteome</keyword>
<dbReference type="InterPro" id="IPR000182">
    <property type="entry name" value="GNAT_dom"/>
</dbReference>
<dbReference type="AlphaFoldDB" id="A0A6N6MXU4"/>
<dbReference type="EMBL" id="WAIE01000010">
    <property type="protein sequence ID" value="KAB1438819.1"/>
    <property type="molecule type" value="Genomic_DNA"/>
</dbReference>
<dbReference type="PANTHER" id="PTHR43451">
    <property type="entry name" value="ACETYLTRANSFERASE (GNAT) FAMILY PROTEIN"/>
    <property type="match status" value="1"/>
</dbReference>
<dbReference type="InterPro" id="IPR052564">
    <property type="entry name" value="N-acetyltrans/Recomb-assoc"/>
</dbReference>
<proteinExistence type="predicted"/>
<sequence>MSDIRVRTMFAGEEDAVCELVNRSFMQAVAPGYSGDGIAEFRKHAQPEAMAARCENGNIVLVAEKDFETVGMIEMREEKHICFFFVDPDEQRQGIGRALLDEALVLCGESREITVNSSPNSVAVYERFGFLASGPEQEKNGIRFMPMTLKNPRASV</sequence>
<evidence type="ECO:0000313" key="3">
    <source>
        <dbReference type="Proteomes" id="UP000438699"/>
    </source>
</evidence>
<name>A0A6N6MXU4_9BACT</name>
<dbReference type="SUPFAM" id="SSF55729">
    <property type="entry name" value="Acyl-CoA N-acyltransferases (Nat)"/>
    <property type="match status" value="1"/>
</dbReference>
<dbReference type="PANTHER" id="PTHR43451:SF1">
    <property type="entry name" value="ACETYLTRANSFERASE"/>
    <property type="match status" value="1"/>
</dbReference>
<dbReference type="InterPro" id="IPR016181">
    <property type="entry name" value="Acyl_CoA_acyltransferase"/>
</dbReference>
<dbReference type="GO" id="GO:0016747">
    <property type="term" value="F:acyltransferase activity, transferring groups other than amino-acyl groups"/>
    <property type="evidence" value="ECO:0007669"/>
    <property type="project" value="InterPro"/>
</dbReference>
<protein>
    <submittedName>
        <fullName evidence="2">GNAT family N-acetyltransferase</fullName>
    </submittedName>
</protein>
<feature type="domain" description="N-acetyltransferase" evidence="1">
    <location>
        <begin position="4"/>
        <end position="152"/>
    </location>
</feature>
<keyword evidence="2" id="KW-0808">Transferase</keyword>
<dbReference type="Gene3D" id="3.40.630.30">
    <property type="match status" value="1"/>
</dbReference>
<dbReference type="RefSeq" id="WP_151152053.1">
    <property type="nucleotide sequence ID" value="NZ_WAIE01000010.1"/>
</dbReference>
<accession>A0A6N6MXU4</accession>